<dbReference type="Pfam" id="PF14321">
    <property type="entry name" value="DUF4382"/>
    <property type="match status" value="1"/>
</dbReference>
<evidence type="ECO:0000256" key="1">
    <source>
        <dbReference type="SAM" id="SignalP"/>
    </source>
</evidence>
<sequence length="316" mass="33682">MKHYLKPTALVLALTFFAVSCSKDENDGGDAGAQSYNTTYKITDAPIDNANVEAVFVTITDVKVDGQSLEGFTATTVDLKALVDGRTETLGNLDMKAGTYSDIKLVLDFEKDVNGNAPGCYVEMADGTKDELTAASNTITVNDAYEVFAGAENEVVLDFDLRKTIKEEQGTMSSDFEFVSMSEISGGIRTVNAEITGKINGTVNDSQNTSDKIIVYAYEKGTFDAEAETRGSGESQVTFSNAVTSSTVSGLTNSYSLNFLEEGEYELVFVSYTENEGSFDFNALLEAESSTGLNLGGISVTGALQVSANVTITGTR</sequence>
<dbReference type="PROSITE" id="PS51257">
    <property type="entry name" value="PROKAR_LIPOPROTEIN"/>
    <property type="match status" value="1"/>
</dbReference>
<accession>A0A4R6TND6</accession>
<dbReference type="RefSeq" id="WP_133643095.1">
    <property type="nucleotide sequence ID" value="NZ_SNYI01000001.1"/>
</dbReference>
<dbReference type="OrthoDB" id="1415350at2"/>
<reference evidence="3 4" key="1">
    <citation type="submission" date="2019-03" db="EMBL/GenBank/DDBJ databases">
        <title>Genomic Encyclopedia of Archaeal and Bacterial Type Strains, Phase II (KMG-II): from individual species to whole genera.</title>
        <authorList>
            <person name="Goeker M."/>
        </authorList>
    </citation>
    <scope>NUCLEOTIDE SEQUENCE [LARGE SCALE GENOMIC DNA]</scope>
    <source>
        <strain evidence="3 4">DSM 18435</strain>
    </source>
</reference>
<dbReference type="InterPro" id="IPR025491">
    <property type="entry name" value="DUF4382"/>
</dbReference>
<evidence type="ECO:0000259" key="2">
    <source>
        <dbReference type="Pfam" id="PF14321"/>
    </source>
</evidence>
<protein>
    <submittedName>
        <fullName evidence="3">Uncharacterized protein DUF4382</fullName>
    </submittedName>
</protein>
<comment type="caution">
    <text evidence="3">The sequence shown here is derived from an EMBL/GenBank/DDBJ whole genome shotgun (WGS) entry which is preliminary data.</text>
</comment>
<evidence type="ECO:0000313" key="4">
    <source>
        <dbReference type="Proteomes" id="UP000295468"/>
    </source>
</evidence>
<dbReference type="AlphaFoldDB" id="A0A4R6TND6"/>
<dbReference type="Proteomes" id="UP000295468">
    <property type="component" value="Unassembled WGS sequence"/>
</dbReference>
<keyword evidence="1" id="KW-0732">Signal</keyword>
<organism evidence="3 4">
    <name type="scientific">Zeaxanthinibacter enoshimensis</name>
    <dbReference type="NCBI Taxonomy" id="392009"/>
    <lineage>
        <taxon>Bacteria</taxon>
        <taxon>Pseudomonadati</taxon>
        <taxon>Bacteroidota</taxon>
        <taxon>Flavobacteriia</taxon>
        <taxon>Flavobacteriales</taxon>
        <taxon>Flavobacteriaceae</taxon>
        <taxon>Zeaxanthinibacter</taxon>
    </lineage>
</organism>
<name>A0A4R6TND6_9FLAO</name>
<keyword evidence="4" id="KW-1185">Reference proteome</keyword>
<feature type="signal peptide" evidence="1">
    <location>
        <begin position="1"/>
        <end position="22"/>
    </location>
</feature>
<proteinExistence type="predicted"/>
<dbReference type="EMBL" id="SNYI01000001">
    <property type="protein sequence ID" value="TDQ33082.1"/>
    <property type="molecule type" value="Genomic_DNA"/>
</dbReference>
<feature type="chain" id="PRO_5020823962" evidence="1">
    <location>
        <begin position="23"/>
        <end position="316"/>
    </location>
</feature>
<feature type="domain" description="DUF4382" evidence="2">
    <location>
        <begin position="41"/>
        <end position="169"/>
    </location>
</feature>
<gene>
    <name evidence="3" type="ORF">CLV82_0920</name>
</gene>
<evidence type="ECO:0000313" key="3">
    <source>
        <dbReference type="EMBL" id="TDQ33082.1"/>
    </source>
</evidence>